<dbReference type="EMBL" id="LXQA010232041">
    <property type="protein sequence ID" value="MCI36249.1"/>
    <property type="molecule type" value="Genomic_DNA"/>
</dbReference>
<evidence type="ECO:0000313" key="3">
    <source>
        <dbReference type="Proteomes" id="UP000265520"/>
    </source>
</evidence>
<accession>A0A392RJ25</accession>
<proteinExistence type="predicted"/>
<name>A0A392RJ25_9FABA</name>
<feature type="non-terminal residue" evidence="2">
    <location>
        <position position="1"/>
    </location>
</feature>
<protein>
    <submittedName>
        <fullName evidence="2">Uncharacterized protein</fullName>
    </submittedName>
</protein>
<sequence>KDNTGVISGRSTPHGGPHGTINPNILPYKYAHTLIPRYPSPPHSKAGIVKLTTITNTLPLSETSPFRDRRLPAQTHF</sequence>
<comment type="caution">
    <text evidence="2">The sequence shown here is derived from an EMBL/GenBank/DDBJ whole genome shotgun (WGS) entry which is preliminary data.</text>
</comment>
<evidence type="ECO:0000256" key="1">
    <source>
        <dbReference type="SAM" id="MobiDB-lite"/>
    </source>
</evidence>
<feature type="region of interest" description="Disordered" evidence="1">
    <location>
        <begin position="1"/>
        <end position="21"/>
    </location>
</feature>
<organism evidence="2 3">
    <name type="scientific">Trifolium medium</name>
    <dbReference type="NCBI Taxonomy" id="97028"/>
    <lineage>
        <taxon>Eukaryota</taxon>
        <taxon>Viridiplantae</taxon>
        <taxon>Streptophyta</taxon>
        <taxon>Embryophyta</taxon>
        <taxon>Tracheophyta</taxon>
        <taxon>Spermatophyta</taxon>
        <taxon>Magnoliopsida</taxon>
        <taxon>eudicotyledons</taxon>
        <taxon>Gunneridae</taxon>
        <taxon>Pentapetalae</taxon>
        <taxon>rosids</taxon>
        <taxon>fabids</taxon>
        <taxon>Fabales</taxon>
        <taxon>Fabaceae</taxon>
        <taxon>Papilionoideae</taxon>
        <taxon>50 kb inversion clade</taxon>
        <taxon>NPAAA clade</taxon>
        <taxon>Hologalegina</taxon>
        <taxon>IRL clade</taxon>
        <taxon>Trifolieae</taxon>
        <taxon>Trifolium</taxon>
    </lineage>
</organism>
<dbReference type="Proteomes" id="UP000265520">
    <property type="component" value="Unassembled WGS sequence"/>
</dbReference>
<dbReference type="AlphaFoldDB" id="A0A392RJ25"/>
<evidence type="ECO:0000313" key="2">
    <source>
        <dbReference type="EMBL" id="MCI36249.1"/>
    </source>
</evidence>
<keyword evidence="3" id="KW-1185">Reference proteome</keyword>
<reference evidence="2 3" key="1">
    <citation type="journal article" date="2018" name="Front. Plant Sci.">
        <title>Red Clover (Trifolium pratense) and Zigzag Clover (T. medium) - A Picture of Genomic Similarities and Differences.</title>
        <authorList>
            <person name="Dluhosova J."/>
            <person name="Istvanek J."/>
            <person name="Nedelnik J."/>
            <person name="Repkova J."/>
        </authorList>
    </citation>
    <scope>NUCLEOTIDE SEQUENCE [LARGE SCALE GENOMIC DNA]</scope>
    <source>
        <strain evidence="3">cv. 10/8</strain>
        <tissue evidence="2">Leaf</tissue>
    </source>
</reference>
<feature type="compositionally biased region" description="Polar residues" evidence="1">
    <location>
        <begin position="1"/>
        <end position="11"/>
    </location>
</feature>